<dbReference type="NCBIfam" id="TIGR01460">
    <property type="entry name" value="HAD-SF-IIA"/>
    <property type="match status" value="1"/>
</dbReference>
<reference evidence="7" key="1">
    <citation type="submission" date="2016-04" db="EMBL/GenBank/DDBJ databases">
        <authorList>
            <person name="Antunes L.P."/>
            <person name="Martins L.F."/>
            <person name="Pereira R.V."/>
            <person name="Thomas A.M."/>
            <person name="Barbosa D."/>
            <person name="Nascimento L."/>
            <person name="Silva G.M."/>
            <person name="Condomitti G.W."/>
            <person name="Digiampietri L.A."/>
            <person name="Lombardi K.C."/>
            <person name="Ramos P.L."/>
            <person name="Quaggio R.B."/>
            <person name="Oliveira J.C."/>
            <person name="Pascon R.C."/>
            <person name="Cruz J.B."/>
            <person name="Silva A.M."/>
            <person name="Setubal J.C."/>
        </authorList>
    </citation>
    <scope>NUCLEOTIDE SEQUENCE [LARGE SCALE GENOMIC DNA]</scope>
</reference>
<sequence length="258" mass="28198">MRQFAGYIFDLDGTLYLGDHVIPGAPETLAELRRRGARIAFLSNKPIEPAASYAAKLNRLGIQAAVEEVLTSAIVMARYLSRTAPGARVYLIGEEPLAEELRKRGIRLVTDPLDCEYVVVSWDRQFTYKKLNDALQAIRNGARFIATHPDRTCPVPGGEVADAGGMIGAVEGVTGKKVELITGKPSPITVQEAMNLLGLTPDQCIMVGDRLETDMRMGREAGMATALVLTGITRREQVESSPWKPDYVLESVRGLIED</sequence>
<evidence type="ECO:0000256" key="5">
    <source>
        <dbReference type="PIRSR" id="PIRSR000915-3"/>
    </source>
</evidence>
<dbReference type="NCBIfam" id="TIGR01549">
    <property type="entry name" value="HAD-SF-IA-v1"/>
    <property type="match status" value="1"/>
</dbReference>
<keyword evidence="2 5" id="KW-0479">Metal-binding</keyword>
<dbReference type="NCBIfam" id="TIGR01452">
    <property type="entry name" value="PGP_euk"/>
    <property type="match status" value="1"/>
</dbReference>
<dbReference type="Pfam" id="PF13242">
    <property type="entry name" value="Hydrolase_like"/>
    <property type="match status" value="1"/>
</dbReference>
<dbReference type="GO" id="GO:0046872">
    <property type="term" value="F:metal ion binding"/>
    <property type="evidence" value="ECO:0007669"/>
    <property type="project" value="UniProtKB-KW"/>
</dbReference>
<dbReference type="GO" id="GO:0016791">
    <property type="term" value="F:phosphatase activity"/>
    <property type="evidence" value="ECO:0007669"/>
    <property type="project" value="InterPro"/>
</dbReference>
<dbReference type="InterPro" id="IPR006349">
    <property type="entry name" value="PGP_euk"/>
</dbReference>
<evidence type="ECO:0000256" key="1">
    <source>
        <dbReference type="ARBA" id="ARBA00022801"/>
    </source>
</evidence>
<dbReference type="Gene3D" id="3.40.50.1000">
    <property type="entry name" value="HAD superfamily/HAD-like"/>
    <property type="match status" value="2"/>
</dbReference>
<feature type="active site" description="Proton donor" evidence="3">
    <location>
        <position position="12"/>
    </location>
</feature>
<dbReference type="InterPro" id="IPR023214">
    <property type="entry name" value="HAD_sf"/>
</dbReference>
<dbReference type="EMBL" id="LWLV01001720">
    <property type="protein sequence ID" value="OTA40461.1"/>
    <property type="molecule type" value="Genomic_DNA"/>
</dbReference>
<evidence type="ECO:0000313" key="7">
    <source>
        <dbReference type="Proteomes" id="UP000194267"/>
    </source>
</evidence>
<protein>
    <recommendedName>
        <fullName evidence="2">Acid sugar phosphatase</fullName>
        <ecNumber evidence="2">3.1.3.-</ecNumber>
    </recommendedName>
</protein>
<dbReference type="InterPro" id="IPR006439">
    <property type="entry name" value="HAD-SF_hydro_IA"/>
</dbReference>
<evidence type="ECO:0000313" key="6">
    <source>
        <dbReference type="EMBL" id="OTA40461.1"/>
    </source>
</evidence>
<feature type="binding site" evidence="5">
    <location>
        <position position="10"/>
    </location>
    <ligand>
        <name>Mg(2+)</name>
        <dbReference type="ChEBI" id="CHEBI:18420"/>
    </ligand>
</feature>
<feature type="active site" description="Nucleophile" evidence="3">
    <location>
        <position position="10"/>
    </location>
</feature>
<evidence type="ECO:0000256" key="2">
    <source>
        <dbReference type="PIRNR" id="PIRNR000915"/>
    </source>
</evidence>
<proteinExistence type="inferred from homology"/>
<dbReference type="GO" id="GO:0005737">
    <property type="term" value="C:cytoplasm"/>
    <property type="evidence" value="ECO:0007669"/>
    <property type="project" value="TreeGrafter"/>
</dbReference>
<evidence type="ECO:0000256" key="4">
    <source>
        <dbReference type="PIRSR" id="PIRSR000915-2"/>
    </source>
</evidence>
<evidence type="ECO:0000256" key="3">
    <source>
        <dbReference type="PIRSR" id="PIRSR000915-1"/>
    </source>
</evidence>
<keyword evidence="1 6" id="KW-0378">Hydrolase</keyword>
<comment type="caution">
    <text evidence="6">The sequence shown here is derived from an EMBL/GenBank/DDBJ whole genome shotgun (WGS) entry which is preliminary data.</text>
</comment>
<feature type="binding site" evidence="4">
    <location>
        <position position="184"/>
    </location>
    <ligand>
        <name>substrate</name>
    </ligand>
</feature>
<dbReference type="PIRSF" id="PIRSF000915">
    <property type="entry name" value="PGP-type_phosphatase"/>
    <property type="match status" value="1"/>
</dbReference>
<dbReference type="SUPFAM" id="SSF56784">
    <property type="entry name" value="HAD-like"/>
    <property type="match status" value="1"/>
</dbReference>
<dbReference type="InterPro" id="IPR006357">
    <property type="entry name" value="HAD-SF_hydro_IIA"/>
</dbReference>
<comment type="cofactor">
    <cofactor evidence="5">
        <name>Mg(2+)</name>
        <dbReference type="ChEBI" id="CHEBI:18420"/>
    </cofactor>
    <text evidence="5">Divalent metal ions. Mg(2+) is the most effective.</text>
</comment>
<dbReference type="InterPro" id="IPR036412">
    <property type="entry name" value="HAD-like_sf"/>
</dbReference>
<accession>A0A1Y2T1V4</accession>
<comment type="function">
    <text evidence="2">Catalyzes the dephosphorylation of 2-6 carbon acid sugars in vitro.</text>
</comment>
<comment type="similarity">
    <text evidence="2">Belongs to the HAD-like hydrolase superfamily. NagD family.</text>
</comment>
<dbReference type="PANTHER" id="PTHR19288:SF46">
    <property type="entry name" value="HALOACID DEHALOGENASE-LIKE HYDROLASE DOMAIN-CONTAINING PROTEIN 2"/>
    <property type="match status" value="1"/>
</dbReference>
<name>A0A1Y2T1V4_SYMTR</name>
<dbReference type="EC" id="3.1.3.-" evidence="2"/>
<feature type="binding site" evidence="5">
    <location>
        <position position="209"/>
    </location>
    <ligand>
        <name>Mg(2+)</name>
        <dbReference type="ChEBI" id="CHEBI:18420"/>
    </ligand>
</feature>
<dbReference type="PANTHER" id="PTHR19288">
    <property type="entry name" value="4-NITROPHENYLPHOSPHATASE-RELATED"/>
    <property type="match status" value="1"/>
</dbReference>
<dbReference type="Proteomes" id="UP000194267">
    <property type="component" value="Unassembled WGS sequence"/>
</dbReference>
<dbReference type="AlphaFoldDB" id="A0A1Y2T1V4"/>
<gene>
    <name evidence="6" type="ORF">A6D92_17205</name>
</gene>
<feature type="binding site" evidence="5">
    <location>
        <position position="12"/>
    </location>
    <ligand>
        <name>Mg(2+)</name>
        <dbReference type="ChEBI" id="CHEBI:18420"/>
    </ligand>
</feature>
<dbReference type="Pfam" id="PF13344">
    <property type="entry name" value="Hydrolase_6"/>
    <property type="match status" value="1"/>
</dbReference>
<organism evidence="6 7">
    <name type="scientific">Symbiobacterium thermophilum</name>
    <dbReference type="NCBI Taxonomy" id="2734"/>
    <lineage>
        <taxon>Bacteria</taxon>
        <taxon>Bacillati</taxon>
        <taxon>Bacillota</taxon>
        <taxon>Clostridia</taxon>
        <taxon>Eubacteriales</taxon>
        <taxon>Symbiobacteriaceae</taxon>
        <taxon>Symbiobacterium</taxon>
    </lineage>
</organism>
<keyword evidence="2 5" id="KW-0460">Magnesium</keyword>